<keyword evidence="5 7" id="KW-0472">Membrane</keyword>
<dbReference type="InterPro" id="IPR020846">
    <property type="entry name" value="MFS_dom"/>
</dbReference>
<dbReference type="Gene3D" id="1.20.1250.20">
    <property type="entry name" value="MFS general substrate transporter like domains"/>
    <property type="match status" value="2"/>
</dbReference>
<dbReference type="CDD" id="cd17324">
    <property type="entry name" value="MFS_NepI_like"/>
    <property type="match status" value="1"/>
</dbReference>
<evidence type="ECO:0000313" key="10">
    <source>
        <dbReference type="Proteomes" id="UP001156389"/>
    </source>
</evidence>
<evidence type="ECO:0000256" key="2">
    <source>
        <dbReference type="ARBA" id="ARBA00022475"/>
    </source>
</evidence>
<dbReference type="RefSeq" id="WP_260216255.1">
    <property type="nucleotide sequence ID" value="NZ_JAJAGO010000002.1"/>
</dbReference>
<keyword evidence="10" id="KW-1185">Reference proteome</keyword>
<dbReference type="Pfam" id="PF07690">
    <property type="entry name" value="MFS_1"/>
    <property type="match status" value="1"/>
</dbReference>
<feature type="transmembrane region" description="Helical" evidence="7">
    <location>
        <begin position="293"/>
        <end position="313"/>
    </location>
</feature>
<feature type="transmembrane region" description="Helical" evidence="7">
    <location>
        <begin position="156"/>
        <end position="178"/>
    </location>
</feature>
<keyword evidence="4 7" id="KW-1133">Transmembrane helix</keyword>
<sequence>MPLALLALAIGAFGIGTTEFVIMGLLPQVAADFGVSIPTAGYLATGYALGVVVGAPVLAILGSKVSRRGMLMLLMGLFVVGNAVSAAAPVFGVMLAGRVIASLAHGAFFGIGAIVAAGLVAPQKKAGAIAMMFTGLTVANVVGVPLGTLLGQQAGWRFTFVAVALLGVLGLAGVAALVPKDAPRAADGQRGGIRRELAAFRNVQVLLAMGMTVLGFGGVFAAITYLVPMMTESAGYAESSVTWLLVLFGLGMVAGNLVGGRFADRAPVRLLYVSLTALAVVLALFAFTAHDKLGAALTLPLIGAFGFATVPPLQKRVLDQTEDAPTLASAVNIGAFNLGNALAAWLGGLVLSGGFGHTAPNWVGAALAASALGLAALAATLDRRGGGRDGGRVSGRSGGTVIAAAAAPRPATATATATATGVPAAGDAAPVRRPSTGAGWGEPVTAPRGAGGEPRRGR</sequence>
<protein>
    <submittedName>
        <fullName evidence="9">MFS transporter</fullName>
    </submittedName>
</protein>
<dbReference type="InterPro" id="IPR036259">
    <property type="entry name" value="MFS_trans_sf"/>
</dbReference>
<feature type="transmembrane region" description="Helical" evidence="7">
    <location>
        <begin position="362"/>
        <end position="381"/>
    </location>
</feature>
<feature type="domain" description="Major facilitator superfamily (MFS) profile" evidence="8">
    <location>
        <begin position="4"/>
        <end position="383"/>
    </location>
</feature>
<comment type="subcellular location">
    <subcellularLocation>
        <location evidence="1">Cell membrane</location>
        <topology evidence="1">Multi-pass membrane protein</topology>
    </subcellularLocation>
</comment>
<dbReference type="EMBL" id="JAJAGO010000002">
    <property type="protein sequence ID" value="MCT2589274.1"/>
    <property type="molecule type" value="Genomic_DNA"/>
</dbReference>
<feature type="transmembrane region" description="Helical" evidence="7">
    <location>
        <begin position="270"/>
        <end position="287"/>
    </location>
</feature>
<feature type="transmembrane region" description="Helical" evidence="7">
    <location>
        <begin position="41"/>
        <end position="61"/>
    </location>
</feature>
<dbReference type="PANTHER" id="PTHR43124:SF3">
    <property type="entry name" value="CHLORAMPHENICOL EFFLUX PUMP RV0191"/>
    <property type="match status" value="1"/>
</dbReference>
<organism evidence="9 10">
    <name type="scientific">Streptomyces gossypii</name>
    <dbReference type="NCBI Taxonomy" id="2883101"/>
    <lineage>
        <taxon>Bacteria</taxon>
        <taxon>Bacillati</taxon>
        <taxon>Actinomycetota</taxon>
        <taxon>Actinomycetes</taxon>
        <taxon>Kitasatosporales</taxon>
        <taxon>Streptomycetaceae</taxon>
        <taxon>Streptomyces</taxon>
    </lineage>
</organism>
<feature type="compositionally biased region" description="Low complexity" evidence="6">
    <location>
        <begin position="406"/>
        <end position="434"/>
    </location>
</feature>
<accession>A0ABT2JN19</accession>
<evidence type="ECO:0000313" key="9">
    <source>
        <dbReference type="EMBL" id="MCT2589274.1"/>
    </source>
</evidence>
<feature type="transmembrane region" description="Helical" evidence="7">
    <location>
        <begin position="128"/>
        <end position="150"/>
    </location>
</feature>
<dbReference type="SUPFAM" id="SSF103473">
    <property type="entry name" value="MFS general substrate transporter"/>
    <property type="match status" value="1"/>
</dbReference>
<evidence type="ECO:0000256" key="7">
    <source>
        <dbReference type="SAM" id="Phobius"/>
    </source>
</evidence>
<proteinExistence type="predicted"/>
<evidence type="ECO:0000256" key="5">
    <source>
        <dbReference type="ARBA" id="ARBA00023136"/>
    </source>
</evidence>
<comment type="caution">
    <text evidence="9">The sequence shown here is derived from an EMBL/GenBank/DDBJ whole genome shotgun (WGS) entry which is preliminary data.</text>
</comment>
<feature type="transmembrane region" description="Helical" evidence="7">
    <location>
        <begin position="73"/>
        <end position="94"/>
    </location>
</feature>
<name>A0ABT2JN19_9ACTN</name>
<evidence type="ECO:0000259" key="8">
    <source>
        <dbReference type="PROSITE" id="PS50850"/>
    </source>
</evidence>
<evidence type="ECO:0000256" key="3">
    <source>
        <dbReference type="ARBA" id="ARBA00022692"/>
    </source>
</evidence>
<feature type="transmembrane region" description="Helical" evidence="7">
    <location>
        <begin position="100"/>
        <end position="121"/>
    </location>
</feature>
<evidence type="ECO:0000256" key="1">
    <source>
        <dbReference type="ARBA" id="ARBA00004651"/>
    </source>
</evidence>
<keyword evidence="2" id="KW-1003">Cell membrane</keyword>
<feature type="transmembrane region" description="Helical" evidence="7">
    <location>
        <begin position="199"/>
        <end position="228"/>
    </location>
</feature>
<dbReference type="InterPro" id="IPR050189">
    <property type="entry name" value="MFS_Efflux_Transporters"/>
</dbReference>
<dbReference type="PROSITE" id="PS50850">
    <property type="entry name" value="MFS"/>
    <property type="match status" value="1"/>
</dbReference>
<gene>
    <name evidence="9" type="ORF">LHJ74_04885</name>
</gene>
<evidence type="ECO:0000256" key="6">
    <source>
        <dbReference type="SAM" id="MobiDB-lite"/>
    </source>
</evidence>
<dbReference type="Proteomes" id="UP001156389">
    <property type="component" value="Unassembled WGS sequence"/>
</dbReference>
<dbReference type="PANTHER" id="PTHR43124">
    <property type="entry name" value="PURINE EFFLUX PUMP PBUE"/>
    <property type="match status" value="1"/>
</dbReference>
<feature type="transmembrane region" description="Helical" evidence="7">
    <location>
        <begin position="240"/>
        <end position="258"/>
    </location>
</feature>
<keyword evidence="3 7" id="KW-0812">Transmembrane</keyword>
<evidence type="ECO:0000256" key="4">
    <source>
        <dbReference type="ARBA" id="ARBA00022989"/>
    </source>
</evidence>
<feature type="region of interest" description="Disordered" evidence="6">
    <location>
        <begin position="406"/>
        <end position="458"/>
    </location>
</feature>
<feature type="transmembrane region" description="Helical" evidence="7">
    <location>
        <begin position="334"/>
        <end position="356"/>
    </location>
</feature>
<reference evidence="9 10" key="1">
    <citation type="submission" date="2021-10" db="EMBL/GenBank/DDBJ databases">
        <title>Streptomyces gossypii sp. nov., isolated from soil collected from cotton field.</title>
        <authorList>
            <person name="Ge X."/>
            <person name="Chen X."/>
            <person name="Liu W."/>
        </authorList>
    </citation>
    <scope>NUCLEOTIDE SEQUENCE [LARGE SCALE GENOMIC DNA]</scope>
    <source>
        <strain evidence="9 10">N2-109</strain>
    </source>
</reference>
<dbReference type="InterPro" id="IPR011701">
    <property type="entry name" value="MFS"/>
</dbReference>